<keyword evidence="6" id="KW-1185">Reference proteome</keyword>
<dbReference type="GO" id="GO:0000172">
    <property type="term" value="C:ribonuclease MRP complex"/>
    <property type="evidence" value="ECO:0007669"/>
    <property type="project" value="InterPro"/>
</dbReference>
<evidence type="ECO:0000256" key="4">
    <source>
        <dbReference type="SAM" id="MobiDB-lite"/>
    </source>
</evidence>
<keyword evidence="2" id="KW-0819">tRNA processing</keyword>
<feature type="compositionally biased region" description="Basic and acidic residues" evidence="4">
    <location>
        <begin position="1"/>
        <end position="23"/>
    </location>
</feature>
<name>A0A8H5BKG8_9AGAR</name>
<dbReference type="EMBL" id="JAACJK010000164">
    <property type="protein sequence ID" value="KAF5324900.1"/>
    <property type="molecule type" value="Genomic_DNA"/>
</dbReference>
<feature type="compositionally biased region" description="Polar residues" evidence="4">
    <location>
        <begin position="37"/>
        <end position="51"/>
    </location>
</feature>
<feature type="compositionally biased region" description="Gly residues" evidence="4">
    <location>
        <begin position="248"/>
        <end position="257"/>
    </location>
</feature>
<evidence type="ECO:0000313" key="6">
    <source>
        <dbReference type="Proteomes" id="UP000541558"/>
    </source>
</evidence>
<reference evidence="5 6" key="1">
    <citation type="journal article" date="2020" name="ISME J.">
        <title>Uncovering the hidden diversity of litter-decomposition mechanisms in mushroom-forming fungi.</title>
        <authorList>
            <person name="Floudas D."/>
            <person name="Bentzer J."/>
            <person name="Ahren D."/>
            <person name="Johansson T."/>
            <person name="Persson P."/>
            <person name="Tunlid A."/>
        </authorList>
    </citation>
    <scope>NUCLEOTIDE SEQUENCE [LARGE SCALE GENOMIC DNA]</scope>
    <source>
        <strain evidence="5 6">CBS 175.51</strain>
    </source>
</reference>
<protein>
    <submittedName>
        <fullName evidence="5">Uncharacterized protein</fullName>
    </submittedName>
</protein>
<evidence type="ECO:0000256" key="3">
    <source>
        <dbReference type="ARBA" id="ARBA00023242"/>
    </source>
</evidence>
<organism evidence="5 6">
    <name type="scientific">Ephemerocybe angulata</name>
    <dbReference type="NCBI Taxonomy" id="980116"/>
    <lineage>
        <taxon>Eukaryota</taxon>
        <taxon>Fungi</taxon>
        <taxon>Dikarya</taxon>
        <taxon>Basidiomycota</taxon>
        <taxon>Agaricomycotina</taxon>
        <taxon>Agaricomycetes</taxon>
        <taxon>Agaricomycetidae</taxon>
        <taxon>Agaricales</taxon>
        <taxon>Agaricineae</taxon>
        <taxon>Psathyrellaceae</taxon>
        <taxon>Ephemerocybe</taxon>
    </lineage>
</organism>
<keyword evidence="3" id="KW-0539">Nucleus</keyword>
<dbReference type="GO" id="GO:0005655">
    <property type="term" value="C:nucleolar ribonuclease P complex"/>
    <property type="evidence" value="ECO:0007669"/>
    <property type="project" value="InterPro"/>
</dbReference>
<dbReference type="InterPro" id="IPR014612">
    <property type="entry name" value="Pop7/Rpp20"/>
</dbReference>
<feature type="compositionally biased region" description="Basic and acidic residues" evidence="4">
    <location>
        <begin position="62"/>
        <end position="71"/>
    </location>
</feature>
<dbReference type="OrthoDB" id="416729at2759"/>
<feature type="region of interest" description="Disordered" evidence="4">
    <location>
        <begin position="1"/>
        <end position="119"/>
    </location>
</feature>
<sequence length="283" mass="30246">MAVKRKNDAIPEEQTGKKLRLSDEEGASSAVAVAPGQGSSTKAQRTTNTEGAPTPPRSPNSSDDRERKEVDPSSSNSEPGPSPSKKKPPRSRIRKLTPARPWPLVPTSVSATGPRSAHKDGKNMICITRKTGLGAYMRRCKDVILKDGYKVLHLSAMGAAIPLLLQLTCALPPILPFARDEVRTEVTTGTCEVQDEVLPDDDDEDISVQQRAKSTLLVVMTFGDGKFEGDTSGPIRRTGKNAANRPAGNGGQGGGSGKGKKKASEAMELVYAEPEQDELMDML</sequence>
<evidence type="ECO:0000256" key="1">
    <source>
        <dbReference type="ARBA" id="ARBA00004123"/>
    </source>
</evidence>
<dbReference type="Gene3D" id="3.30.110.20">
    <property type="entry name" value="Alba-like domain"/>
    <property type="match status" value="1"/>
</dbReference>
<dbReference type="AlphaFoldDB" id="A0A8H5BKG8"/>
<feature type="region of interest" description="Disordered" evidence="4">
    <location>
        <begin position="228"/>
        <end position="267"/>
    </location>
</feature>
<dbReference type="Proteomes" id="UP000541558">
    <property type="component" value="Unassembled WGS sequence"/>
</dbReference>
<evidence type="ECO:0000313" key="5">
    <source>
        <dbReference type="EMBL" id="KAF5324900.1"/>
    </source>
</evidence>
<comment type="subcellular location">
    <subcellularLocation>
        <location evidence="1">Nucleus</location>
    </subcellularLocation>
</comment>
<dbReference type="Pfam" id="PF12328">
    <property type="entry name" value="Rpp20"/>
    <property type="match status" value="1"/>
</dbReference>
<feature type="compositionally biased region" description="Basic residues" evidence="4">
    <location>
        <begin position="84"/>
        <end position="97"/>
    </location>
</feature>
<accession>A0A8H5BKG8</accession>
<dbReference type="GO" id="GO:0001682">
    <property type="term" value="P:tRNA 5'-leader removal"/>
    <property type="evidence" value="ECO:0007669"/>
    <property type="project" value="InterPro"/>
</dbReference>
<comment type="caution">
    <text evidence="5">The sequence shown here is derived from an EMBL/GenBank/DDBJ whole genome shotgun (WGS) entry which is preliminary data.</text>
</comment>
<evidence type="ECO:0000256" key="2">
    <source>
        <dbReference type="ARBA" id="ARBA00022694"/>
    </source>
</evidence>
<proteinExistence type="predicted"/>
<dbReference type="InterPro" id="IPR036882">
    <property type="entry name" value="Alba-like_dom_sf"/>
</dbReference>
<dbReference type="GO" id="GO:0003676">
    <property type="term" value="F:nucleic acid binding"/>
    <property type="evidence" value="ECO:0007669"/>
    <property type="project" value="InterPro"/>
</dbReference>
<gene>
    <name evidence="5" type="ORF">D9611_004178</name>
</gene>